<keyword evidence="4" id="KW-1185">Reference proteome</keyword>
<organism evidence="3 5">
    <name type="scientific">Bursaphelenchus xylophilus</name>
    <name type="common">Pinewood nematode worm</name>
    <name type="synonym">Aphelenchoides xylophilus</name>
    <dbReference type="NCBI Taxonomy" id="6326"/>
    <lineage>
        <taxon>Eukaryota</taxon>
        <taxon>Metazoa</taxon>
        <taxon>Ecdysozoa</taxon>
        <taxon>Nematoda</taxon>
        <taxon>Chromadorea</taxon>
        <taxon>Rhabditida</taxon>
        <taxon>Tylenchina</taxon>
        <taxon>Tylenchomorpha</taxon>
        <taxon>Aphelenchoidea</taxon>
        <taxon>Aphelenchoididae</taxon>
        <taxon>Bursaphelenchus</taxon>
    </lineage>
</organism>
<evidence type="ECO:0000313" key="4">
    <source>
        <dbReference type="Proteomes" id="UP000659654"/>
    </source>
</evidence>
<dbReference type="AlphaFoldDB" id="A0A1I7SMM0"/>
<evidence type="ECO:0000313" key="3">
    <source>
        <dbReference type="Proteomes" id="UP000095284"/>
    </source>
</evidence>
<reference evidence="5" key="1">
    <citation type="submission" date="2016-11" db="UniProtKB">
        <authorList>
            <consortium name="WormBaseParasite"/>
        </authorList>
    </citation>
    <scope>IDENTIFICATION</scope>
</reference>
<feature type="transmembrane region" description="Helical" evidence="1">
    <location>
        <begin position="59"/>
        <end position="81"/>
    </location>
</feature>
<feature type="transmembrane region" description="Helical" evidence="1">
    <location>
        <begin position="34"/>
        <end position="53"/>
    </location>
</feature>
<keyword evidence="1" id="KW-0472">Membrane</keyword>
<protein>
    <submittedName>
        <fullName evidence="2">(pine wood nematode) hypothetical protein</fullName>
    </submittedName>
</protein>
<sequence>MDLDPHILQVEPPEEVHKLFGCCVEWPVTKSARLVAYISLISAICNLVIMILAQNEASFSIAIDVFFLIIEFSCVLSLFYGINRKKAGPLKPFIICGVIWNAFLVLLLLFCVIQLFDQDRFTSEVLLNLSELLNFSPSNESSGQEISYYQ</sequence>
<dbReference type="EMBL" id="CAJFDI010000006">
    <property type="protein sequence ID" value="CAD5234474.1"/>
    <property type="molecule type" value="Genomic_DNA"/>
</dbReference>
<gene>
    <name evidence="2" type="ORF">BXYJ_LOCUS14565</name>
</gene>
<accession>A0A1I7SMM0</accession>
<dbReference type="Pfam" id="PF25093">
    <property type="entry name" value="DUF7807"/>
    <property type="match status" value="1"/>
</dbReference>
<dbReference type="InterPro" id="IPR056709">
    <property type="entry name" value="DUF7807"/>
</dbReference>
<dbReference type="WBParaSite" id="BXY_1430500.1">
    <property type="protein sequence ID" value="BXY_1430500.1"/>
    <property type="gene ID" value="BXY_1430500"/>
</dbReference>
<proteinExistence type="predicted"/>
<keyword evidence="1" id="KW-0812">Transmembrane</keyword>
<reference evidence="2" key="2">
    <citation type="submission" date="2020-09" db="EMBL/GenBank/DDBJ databases">
        <authorList>
            <person name="Kikuchi T."/>
        </authorList>
    </citation>
    <scope>NUCLEOTIDE SEQUENCE</scope>
    <source>
        <strain evidence="2">Ka4C1</strain>
    </source>
</reference>
<name>A0A1I7SMM0_BURXY</name>
<evidence type="ECO:0000313" key="2">
    <source>
        <dbReference type="EMBL" id="CAD5234474.1"/>
    </source>
</evidence>
<evidence type="ECO:0000313" key="5">
    <source>
        <dbReference type="WBParaSite" id="BXY_1430500.1"/>
    </source>
</evidence>
<feature type="transmembrane region" description="Helical" evidence="1">
    <location>
        <begin position="93"/>
        <end position="116"/>
    </location>
</feature>
<dbReference type="Proteomes" id="UP000095284">
    <property type="component" value="Unplaced"/>
</dbReference>
<evidence type="ECO:0000256" key="1">
    <source>
        <dbReference type="SAM" id="Phobius"/>
    </source>
</evidence>
<dbReference type="Proteomes" id="UP000659654">
    <property type="component" value="Unassembled WGS sequence"/>
</dbReference>
<dbReference type="OrthoDB" id="5843766at2759"/>
<keyword evidence="1" id="KW-1133">Transmembrane helix</keyword>
<dbReference type="PANTHER" id="PTHR34851">
    <property type="entry name" value="PROTEIN CBG05235-RELATED"/>
    <property type="match status" value="1"/>
</dbReference>
<dbReference type="Proteomes" id="UP000582659">
    <property type="component" value="Unassembled WGS sequence"/>
</dbReference>
<dbReference type="EMBL" id="CAJFCV020000006">
    <property type="protein sequence ID" value="CAG9130280.1"/>
    <property type="molecule type" value="Genomic_DNA"/>
</dbReference>